<dbReference type="SUPFAM" id="SSF49695">
    <property type="entry name" value="gamma-Crystallin-like"/>
    <property type="match status" value="1"/>
</dbReference>
<dbReference type="Pfam" id="PF00030">
    <property type="entry name" value="Crystall"/>
    <property type="match status" value="1"/>
</dbReference>
<dbReference type="Gene3D" id="2.60.20.10">
    <property type="entry name" value="Crystallins"/>
    <property type="match status" value="1"/>
</dbReference>
<gene>
    <name evidence="4" type="ORF">NIES4072_02980</name>
</gene>
<evidence type="ECO:0000313" key="5">
    <source>
        <dbReference type="Proteomes" id="UP000245124"/>
    </source>
</evidence>
<dbReference type="OrthoDB" id="517442at2"/>
<keyword evidence="5" id="KW-1185">Reference proteome</keyword>
<dbReference type="SMART" id="SM00247">
    <property type="entry name" value="XTALbg"/>
    <property type="match status" value="1"/>
</dbReference>
<evidence type="ECO:0000313" key="4">
    <source>
        <dbReference type="EMBL" id="GBG16652.1"/>
    </source>
</evidence>
<name>A0A2R5FE04_NOSCO</name>
<dbReference type="PROSITE" id="PS50915">
    <property type="entry name" value="CRYSTALLIN_BETA_GAMMA"/>
    <property type="match status" value="1"/>
</dbReference>
<evidence type="ECO:0000256" key="2">
    <source>
        <dbReference type="ARBA" id="ARBA00022737"/>
    </source>
</evidence>
<keyword evidence="2" id="KW-0677">Repeat</keyword>
<organism evidence="4 5">
    <name type="scientific">Nostoc commune NIES-4072</name>
    <dbReference type="NCBI Taxonomy" id="2005467"/>
    <lineage>
        <taxon>Bacteria</taxon>
        <taxon>Bacillati</taxon>
        <taxon>Cyanobacteriota</taxon>
        <taxon>Cyanophyceae</taxon>
        <taxon>Nostocales</taxon>
        <taxon>Nostocaceae</taxon>
        <taxon>Nostoc</taxon>
    </lineage>
</organism>
<comment type="caution">
    <text evidence="4">The sequence shown here is derived from an EMBL/GenBank/DDBJ whole genome shotgun (WGS) entry which is preliminary data.</text>
</comment>
<evidence type="ECO:0000259" key="3">
    <source>
        <dbReference type="PROSITE" id="PS50915"/>
    </source>
</evidence>
<feature type="domain" description="Beta/gamma crystallin 'Greek key'" evidence="3">
    <location>
        <begin position="35"/>
        <end position="78"/>
    </location>
</feature>
<comment type="similarity">
    <text evidence="1">Belongs to the beta/gamma-crystallin family.</text>
</comment>
<dbReference type="InterPro" id="IPR011024">
    <property type="entry name" value="G_crystallin-like"/>
</dbReference>
<evidence type="ECO:0000256" key="1">
    <source>
        <dbReference type="ARBA" id="ARBA00009646"/>
    </source>
</evidence>
<protein>
    <recommendedName>
        <fullName evidence="3">Beta/gamma crystallin 'Greek key' domain-containing protein</fullName>
    </recommendedName>
</protein>
<dbReference type="RefSeq" id="WP_109006989.1">
    <property type="nucleotide sequence ID" value="NZ_BDUD01000001.1"/>
</dbReference>
<dbReference type="InterPro" id="IPR001064">
    <property type="entry name" value="Beta/gamma_crystallin"/>
</dbReference>
<accession>A0A2R5FE04</accession>
<sequence>MSNINNHGVSINKIELSPHLQELTFEQAAAIQGGAEIEVFTDINFGGNALTVTAGNAGEQFQFTGDFNNSISSAKVVSGTWDLRSDDNGGGVGITLQPGDYSDFRAFGGNDIFSLAIATVA</sequence>
<reference evidence="4 5" key="1">
    <citation type="submission" date="2017-06" db="EMBL/GenBank/DDBJ databases">
        <title>Genome sequencing of cyanobaciteial culture collection at National Institute for Environmental Studies (NIES).</title>
        <authorList>
            <person name="Hirose Y."/>
            <person name="Shimura Y."/>
            <person name="Fujisawa T."/>
            <person name="Nakamura Y."/>
            <person name="Kawachi M."/>
        </authorList>
    </citation>
    <scope>NUCLEOTIDE SEQUENCE [LARGE SCALE GENOMIC DNA]</scope>
    <source>
        <strain evidence="4 5">NIES-4072</strain>
    </source>
</reference>
<dbReference type="AlphaFoldDB" id="A0A2R5FE04"/>
<proteinExistence type="inferred from homology"/>
<dbReference type="EMBL" id="BDUD01000001">
    <property type="protein sequence ID" value="GBG16652.1"/>
    <property type="molecule type" value="Genomic_DNA"/>
</dbReference>
<dbReference type="Proteomes" id="UP000245124">
    <property type="component" value="Unassembled WGS sequence"/>
</dbReference>